<sequence length="496" mass="56602">MEAWNKIIHTAMMGTDKKMIGVEELVPTLAGAAAVITENTTIDKEEKFLQLASLTYNYRQCAVLPLKKETVGIEQAPAEEKQYCSPAAMQVLKDILFEESQSLLQLWLTACAKANRLVSPEMIPSLFAIGKQYKQLRAAIAPCTGKRGEWLCQFNPEWNFSVSQSQEELWNTGTTDQRKAVLTELRSVDPAAARVLLEQTWAQEDAATKVAFLEILSINVSNDDLLFLESLQNEKSKKVKEEALKLLKQIPGSGLVQQYMNVLQKAVTLKTEKALLGMMSKTSLSFQVPADIDPEIFKSGIEKLSSNSKEFSDDEFIIYQLIQFVPPTFWEQQLGKSPQQIIELFEKDTTGKKMITALVLATLQFKQHQWAVFMMQYCSTFYIDLIPMLPAQQQEYYSNRSFADHADAIIRYAVEFKREWSIEMTKKILTHAANNPYHYTRSFFSQHIERIPSAIEKELGLIIPAEEYQQNSWNKTKEYLVKLLNLKNQIITNFTA</sequence>
<dbReference type="RefSeq" id="WP_182802582.1">
    <property type="nucleotide sequence ID" value="NZ_CP060007.1"/>
</dbReference>
<dbReference type="Pfam" id="PF18944">
    <property type="entry name" value="DUF5691"/>
    <property type="match status" value="1"/>
</dbReference>
<dbReference type="Proteomes" id="UP000515344">
    <property type="component" value="Chromosome"/>
</dbReference>
<accession>A0A7G5XFR7</accession>
<evidence type="ECO:0000313" key="2">
    <source>
        <dbReference type="Proteomes" id="UP000515344"/>
    </source>
</evidence>
<organism evidence="1 2">
    <name type="scientific">Lacibacter sediminis</name>
    <dbReference type="NCBI Taxonomy" id="2760713"/>
    <lineage>
        <taxon>Bacteria</taxon>
        <taxon>Pseudomonadati</taxon>
        <taxon>Bacteroidota</taxon>
        <taxon>Chitinophagia</taxon>
        <taxon>Chitinophagales</taxon>
        <taxon>Chitinophagaceae</taxon>
        <taxon>Lacibacter</taxon>
    </lineage>
</organism>
<dbReference type="AlphaFoldDB" id="A0A7G5XFR7"/>
<reference evidence="2" key="1">
    <citation type="submission" date="2020-08" db="EMBL/GenBank/DDBJ databases">
        <title>Lacibacter sp. S13-6-6 genome sequencing.</title>
        <authorList>
            <person name="Jin L."/>
        </authorList>
    </citation>
    <scope>NUCLEOTIDE SEQUENCE [LARGE SCALE GENOMIC DNA]</scope>
    <source>
        <strain evidence="2">S13-6-6</strain>
    </source>
</reference>
<keyword evidence="2" id="KW-1185">Reference proteome</keyword>
<protein>
    <submittedName>
        <fullName evidence="1">Uncharacterized protein</fullName>
    </submittedName>
</protein>
<dbReference type="InterPro" id="IPR043746">
    <property type="entry name" value="DUF5691"/>
</dbReference>
<evidence type="ECO:0000313" key="1">
    <source>
        <dbReference type="EMBL" id="QNA44320.1"/>
    </source>
</evidence>
<dbReference type="EMBL" id="CP060007">
    <property type="protein sequence ID" value="QNA44320.1"/>
    <property type="molecule type" value="Genomic_DNA"/>
</dbReference>
<name>A0A7G5XFR7_9BACT</name>
<dbReference type="KEGG" id="lacs:H4075_19995"/>
<gene>
    <name evidence="1" type="ORF">H4075_19995</name>
</gene>
<proteinExistence type="predicted"/>